<dbReference type="AlphaFoldDB" id="D8UDX5"/>
<organism evidence="2">
    <name type="scientific">Volvox carteri f. nagariensis</name>
    <dbReference type="NCBI Taxonomy" id="3068"/>
    <lineage>
        <taxon>Eukaryota</taxon>
        <taxon>Viridiplantae</taxon>
        <taxon>Chlorophyta</taxon>
        <taxon>core chlorophytes</taxon>
        <taxon>Chlorophyceae</taxon>
        <taxon>CS clade</taxon>
        <taxon>Chlamydomonadales</taxon>
        <taxon>Volvocaceae</taxon>
        <taxon>Volvox</taxon>
    </lineage>
</organism>
<accession>D8UDX5</accession>
<keyword evidence="2" id="KW-1185">Reference proteome</keyword>
<dbReference type="KEGG" id="vcn:VOLCADRAFT_97892"/>
<dbReference type="RefSeq" id="XP_002956819.1">
    <property type="nucleotide sequence ID" value="XM_002956773.1"/>
</dbReference>
<reference evidence="1 2" key="1">
    <citation type="journal article" date="2010" name="Science">
        <title>Genomic analysis of organismal complexity in the multicellular green alga Volvox carteri.</title>
        <authorList>
            <person name="Prochnik S.E."/>
            <person name="Umen J."/>
            <person name="Nedelcu A.M."/>
            <person name="Hallmann A."/>
            <person name="Miller S.M."/>
            <person name="Nishii I."/>
            <person name="Ferris P."/>
            <person name="Kuo A."/>
            <person name="Mitros T."/>
            <person name="Fritz-Laylin L.K."/>
            <person name="Hellsten U."/>
            <person name="Chapman J."/>
            <person name="Simakov O."/>
            <person name="Rensing S.A."/>
            <person name="Terry A."/>
            <person name="Pangilinan J."/>
            <person name="Kapitonov V."/>
            <person name="Jurka J."/>
            <person name="Salamov A."/>
            <person name="Shapiro H."/>
            <person name="Schmutz J."/>
            <person name="Grimwood J."/>
            <person name="Lindquist E."/>
            <person name="Lucas S."/>
            <person name="Grigoriev I.V."/>
            <person name="Schmitt R."/>
            <person name="Kirk D."/>
            <person name="Rokhsar D.S."/>
        </authorList>
    </citation>
    <scope>NUCLEOTIDE SEQUENCE [LARGE SCALE GENOMIC DNA]</scope>
    <source>
        <strain evidence="2">f. Nagariensis / Eve</strain>
    </source>
</reference>
<name>D8UDX5_VOLCA</name>
<evidence type="ECO:0000313" key="1">
    <source>
        <dbReference type="EMBL" id="EFJ42122.1"/>
    </source>
</evidence>
<dbReference type="InParanoid" id="D8UDX5"/>
<evidence type="ECO:0000313" key="2">
    <source>
        <dbReference type="Proteomes" id="UP000001058"/>
    </source>
</evidence>
<protein>
    <submittedName>
        <fullName evidence="1">Uncharacterized protein</fullName>
    </submittedName>
</protein>
<dbReference type="EMBL" id="GL378386">
    <property type="protein sequence ID" value="EFJ42122.1"/>
    <property type="molecule type" value="Genomic_DNA"/>
</dbReference>
<proteinExistence type="predicted"/>
<sequence>MPSFTYLPCGSMYVRCSTTIVACKTMDPIHHPDTHHHSWFYCSKLSPHLGHPNPSPHPTSECIRWVRQLTTSIQPNLADQRRINLVPGFVTVERLKMNCTFLMNVPLTRAYGLSTMVT</sequence>
<gene>
    <name evidence="1" type="ORF">VOLCADRAFT_97892</name>
</gene>
<dbReference type="GeneID" id="9622590"/>
<dbReference type="Proteomes" id="UP000001058">
    <property type="component" value="Unassembled WGS sequence"/>
</dbReference>